<reference evidence="3 4" key="1">
    <citation type="submission" date="2020-08" db="EMBL/GenBank/DDBJ databases">
        <title>Sequencing the genomes of 1000 actinobacteria strains.</title>
        <authorList>
            <person name="Klenk H.-P."/>
        </authorList>
    </citation>
    <scope>NUCLEOTIDE SEQUENCE [LARGE SCALE GENOMIC DNA]</scope>
    <source>
        <strain evidence="3 4">DSM 45809</strain>
    </source>
</reference>
<dbReference type="AlphaFoldDB" id="A0A7W7GXP1"/>
<dbReference type="Pfam" id="PF05270">
    <property type="entry name" value="AbfB"/>
    <property type="match status" value="1"/>
</dbReference>
<sequence length="249" mass="26125">MPEAPRSDRRALLALAAATVFAVLGYAATVTVMLHTEAEPPGGAAAPTPPTWVLPVASAPASPPVSIAPAPSSRSIRPSPIRGGTRPVSAATKGAGRKQTAKPTPPAPVLVTGSTIGLGLVDAPGYRLRHRDFVAQVEPLTADSAPLDRMDTRFTVRVGRADSRCVAFEAAGHPGFFLRHRDFVLRLDRADGTVLFDRDATFCPVPLAGGFVLRSVNFPDRHLVLADGGVRLEPVAAGQATRFRALPPL</sequence>
<dbReference type="EMBL" id="JACHNB010000001">
    <property type="protein sequence ID" value="MBB4740216.1"/>
    <property type="molecule type" value="Genomic_DNA"/>
</dbReference>
<dbReference type="Proteomes" id="UP000546162">
    <property type="component" value="Unassembled WGS sequence"/>
</dbReference>
<keyword evidence="4" id="KW-1185">Reference proteome</keyword>
<feature type="domain" description="Alpha-L-arabinofuranosidase B arabinose-binding" evidence="2">
    <location>
        <begin position="125"/>
        <end position="237"/>
    </location>
</feature>
<name>A0A7W7GXP1_9ACTN</name>
<dbReference type="GO" id="GO:0046556">
    <property type="term" value="F:alpha-L-arabinofuranosidase activity"/>
    <property type="evidence" value="ECO:0007669"/>
    <property type="project" value="InterPro"/>
</dbReference>
<evidence type="ECO:0000313" key="3">
    <source>
        <dbReference type="EMBL" id="MBB4740216.1"/>
    </source>
</evidence>
<protein>
    <recommendedName>
        <fullName evidence="2">Alpha-L-arabinofuranosidase B arabinose-binding domain-containing protein</fullName>
    </recommendedName>
</protein>
<feature type="compositionally biased region" description="Low complexity" evidence="1">
    <location>
        <begin position="59"/>
        <end position="82"/>
    </location>
</feature>
<dbReference type="SUPFAM" id="SSF110221">
    <property type="entry name" value="AbfB domain"/>
    <property type="match status" value="1"/>
</dbReference>
<evidence type="ECO:0000259" key="2">
    <source>
        <dbReference type="Pfam" id="PF05270"/>
    </source>
</evidence>
<comment type="caution">
    <text evidence="3">The sequence shown here is derived from an EMBL/GenBank/DDBJ whole genome shotgun (WGS) entry which is preliminary data.</text>
</comment>
<evidence type="ECO:0000313" key="4">
    <source>
        <dbReference type="Proteomes" id="UP000546162"/>
    </source>
</evidence>
<evidence type="ECO:0000256" key="1">
    <source>
        <dbReference type="SAM" id="MobiDB-lite"/>
    </source>
</evidence>
<feature type="region of interest" description="Disordered" evidence="1">
    <location>
        <begin position="59"/>
        <end position="108"/>
    </location>
</feature>
<organism evidence="3 4">
    <name type="scientific">Actinoplanes octamycinicus</name>
    <dbReference type="NCBI Taxonomy" id="135948"/>
    <lineage>
        <taxon>Bacteria</taxon>
        <taxon>Bacillati</taxon>
        <taxon>Actinomycetota</taxon>
        <taxon>Actinomycetes</taxon>
        <taxon>Micromonosporales</taxon>
        <taxon>Micromonosporaceae</taxon>
        <taxon>Actinoplanes</taxon>
    </lineage>
</organism>
<dbReference type="InterPro" id="IPR007934">
    <property type="entry name" value="AbfB_ABD"/>
</dbReference>
<accession>A0A7W7GXP1</accession>
<dbReference type="InterPro" id="IPR036195">
    <property type="entry name" value="AbfB_ABD_sf"/>
</dbReference>
<dbReference type="GO" id="GO:0046373">
    <property type="term" value="P:L-arabinose metabolic process"/>
    <property type="evidence" value="ECO:0007669"/>
    <property type="project" value="InterPro"/>
</dbReference>
<proteinExistence type="predicted"/>
<gene>
    <name evidence="3" type="ORF">BJY16_003675</name>
</gene>
<dbReference type="RefSeq" id="WP_185040646.1">
    <property type="nucleotide sequence ID" value="NZ_BAABFG010000005.1"/>
</dbReference>
<dbReference type="CDD" id="cd23399">
    <property type="entry name" value="beta-trefoil_ABD_ABFB"/>
    <property type="match status" value="1"/>
</dbReference>
<dbReference type="Gene3D" id="2.80.10.50">
    <property type="match status" value="1"/>
</dbReference>